<reference evidence="4 5" key="1">
    <citation type="submission" date="2018-08" db="EMBL/GenBank/DDBJ databases">
        <title>A genome reference for cultivated species of the human gut microbiota.</title>
        <authorList>
            <person name="Zou Y."/>
            <person name="Xue W."/>
            <person name="Luo G."/>
        </authorList>
    </citation>
    <scope>NUCLEOTIDE SEQUENCE [LARGE SCALE GENOMIC DNA]</scope>
    <source>
        <strain evidence="4 5">AM37-4AC</strain>
    </source>
</reference>
<comment type="caution">
    <text evidence="4">The sequence shown here is derived from an EMBL/GenBank/DDBJ whole genome shotgun (WGS) entry which is preliminary data.</text>
</comment>
<dbReference type="Gene3D" id="3.40.109.10">
    <property type="entry name" value="NADH Oxidase"/>
    <property type="match status" value="1"/>
</dbReference>
<dbReference type="CDD" id="cd02062">
    <property type="entry name" value="Nitro_FMN_reductase"/>
    <property type="match status" value="1"/>
</dbReference>
<gene>
    <name evidence="4" type="ORF">DW859_09060</name>
</gene>
<dbReference type="PANTHER" id="PTHR43673:SF10">
    <property type="entry name" value="NADH DEHYDROGENASE_NAD(P)H NITROREDUCTASE XCC3605-RELATED"/>
    <property type="match status" value="1"/>
</dbReference>
<dbReference type="SUPFAM" id="SSF55469">
    <property type="entry name" value="FMN-dependent nitroreductase-like"/>
    <property type="match status" value="1"/>
</dbReference>
<evidence type="ECO:0000256" key="2">
    <source>
        <dbReference type="ARBA" id="ARBA00023002"/>
    </source>
</evidence>
<dbReference type="AlphaFoldDB" id="A0A454HHB7"/>
<evidence type="ECO:0000256" key="1">
    <source>
        <dbReference type="ARBA" id="ARBA00007118"/>
    </source>
</evidence>
<dbReference type="PANTHER" id="PTHR43673">
    <property type="entry name" value="NAD(P)H NITROREDUCTASE YDGI-RELATED"/>
    <property type="match status" value="1"/>
</dbReference>
<protein>
    <submittedName>
        <fullName evidence="4">Nitroreductase</fullName>
    </submittedName>
</protein>
<dbReference type="InterPro" id="IPR000415">
    <property type="entry name" value="Nitroreductase-like"/>
</dbReference>
<feature type="domain" description="Nitroreductase" evidence="3">
    <location>
        <begin position="8"/>
        <end position="158"/>
    </location>
</feature>
<dbReference type="GO" id="GO:0016491">
    <property type="term" value="F:oxidoreductase activity"/>
    <property type="evidence" value="ECO:0007669"/>
    <property type="project" value="UniProtKB-KW"/>
</dbReference>
<sequence>MEFQKVLETRRTVRKYSADERVTREQMEELLRAAQEAPSWKNSQTGRYYCVLSEDMVNKIRMECLPGAGNAGKSEHAALIVTTFVHDRAGFQKDGTADNELGNGWGCYDLGLQNENLILKATDLGLSTLIMGLREADRLREILNIPETETIVSVIAIGIAAEEPIRPHRKELSEITKFF</sequence>
<evidence type="ECO:0000313" key="4">
    <source>
        <dbReference type="EMBL" id="RHC06847.1"/>
    </source>
</evidence>
<accession>A0A454HHB7</accession>
<dbReference type="InterPro" id="IPR029479">
    <property type="entry name" value="Nitroreductase"/>
</dbReference>
<evidence type="ECO:0000313" key="5">
    <source>
        <dbReference type="Proteomes" id="UP000265808"/>
    </source>
</evidence>
<dbReference type="Proteomes" id="UP000265808">
    <property type="component" value="Unassembled WGS sequence"/>
</dbReference>
<organism evidence="4 5">
    <name type="scientific">Blautia obeum</name>
    <dbReference type="NCBI Taxonomy" id="40520"/>
    <lineage>
        <taxon>Bacteria</taxon>
        <taxon>Bacillati</taxon>
        <taxon>Bacillota</taxon>
        <taxon>Clostridia</taxon>
        <taxon>Lachnospirales</taxon>
        <taxon>Lachnospiraceae</taxon>
        <taxon>Blautia</taxon>
    </lineage>
</organism>
<keyword evidence="2" id="KW-0560">Oxidoreductase</keyword>
<comment type="similarity">
    <text evidence="1">Belongs to the nitroreductase family.</text>
</comment>
<dbReference type="RefSeq" id="WP_117997621.1">
    <property type="nucleotide sequence ID" value="NZ_QSHL01000005.1"/>
</dbReference>
<dbReference type="Pfam" id="PF00881">
    <property type="entry name" value="Nitroreductase"/>
    <property type="match status" value="1"/>
</dbReference>
<proteinExistence type="inferred from homology"/>
<name>A0A454HHB7_9FIRM</name>
<evidence type="ECO:0000259" key="3">
    <source>
        <dbReference type="Pfam" id="PF00881"/>
    </source>
</evidence>
<dbReference type="EMBL" id="QSHL01000005">
    <property type="protein sequence ID" value="RHC06847.1"/>
    <property type="molecule type" value="Genomic_DNA"/>
</dbReference>